<evidence type="ECO:0000313" key="8">
    <source>
        <dbReference type="EMBL" id="SVA85068.1"/>
    </source>
</evidence>
<keyword evidence="4 7" id="KW-1133">Transmembrane helix</keyword>
<evidence type="ECO:0000256" key="5">
    <source>
        <dbReference type="ARBA" id="ARBA00023133"/>
    </source>
</evidence>
<dbReference type="EMBL" id="UINC01020210">
    <property type="protein sequence ID" value="SVA85068.1"/>
    <property type="molecule type" value="Genomic_DNA"/>
</dbReference>
<feature type="transmembrane region" description="Helical" evidence="7">
    <location>
        <begin position="158"/>
        <end position="178"/>
    </location>
</feature>
<keyword evidence="5" id="KW-0350">Heme biosynthesis</keyword>
<evidence type="ECO:0000256" key="3">
    <source>
        <dbReference type="ARBA" id="ARBA00022692"/>
    </source>
</evidence>
<proteinExistence type="inferred from homology"/>
<feature type="transmembrane region" description="Helical" evidence="7">
    <location>
        <begin position="207"/>
        <end position="225"/>
    </location>
</feature>
<dbReference type="PANTHER" id="PTHR43448:SF2">
    <property type="entry name" value="PROTOHEME IX FARNESYLTRANSFERASE, MITOCHONDRIAL"/>
    <property type="match status" value="1"/>
</dbReference>
<evidence type="ECO:0000256" key="1">
    <source>
        <dbReference type="ARBA" id="ARBA00004141"/>
    </source>
</evidence>
<gene>
    <name evidence="8" type="ORF">METZ01_LOCUS137922</name>
</gene>
<evidence type="ECO:0000256" key="2">
    <source>
        <dbReference type="ARBA" id="ARBA00022679"/>
    </source>
</evidence>
<feature type="transmembrane region" description="Helical" evidence="7">
    <location>
        <begin position="131"/>
        <end position="152"/>
    </location>
</feature>
<dbReference type="HAMAP" id="MF_00154">
    <property type="entry name" value="CyoE_CtaB"/>
    <property type="match status" value="1"/>
</dbReference>
<dbReference type="InterPro" id="IPR044878">
    <property type="entry name" value="UbiA_sf"/>
</dbReference>
<evidence type="ECO:0000256" key="7">
    <source>
        <dbReference type="SAM" id="Phobius"/>
    </source>
</evidence>
<feature type="transmembrane region" description="Helical" evidence="7">
    <location>
        <begin position="231"/>
        <end position="249"/>
    </location>
</feature>
<dbReference type="GO" id="GO:0016020">
    <property type="term" value="C:membrane"/>
    <property type="evidence" value="ECO:0007669"/>
    <property type="project" value="UniProtKB-SubCell"/>
</dbReference>
<feature type="transmembrane region" description="Helical" evidence="7">
    <location>
        <begin position="35"/>
        <end position="59"/>
    </location>
</feature>
<dbReference type="PANTHER" id="PTHR43448">
    <property type="entry name" value="PROTOHEME IX FARNESYLTRANSFERASE, MITOCHONDRIAL"/>
    <property type="match status" value="1"/>
</dbReference>
<dbReference type="InterPro" id="IPR000537">
    <property type="entry name" value="UbiA_prenyltransferase"/>
</dbReference>
<reference evidence="8" key="1">
    <citation type="submission" date="2018-05" db="EMBL/GenBank/DDBJ databases">
        <authorList>
            <person name="Lanie J.A."/>
            <person name="Ng W.-L."/>
            <person name="Kazmierczak K.M."/>
            <person name="Andrzejewski T.M."/>
            <person name="Davidsen T.M."/>
            <person name="Wayne K.J."/>
            <person name="Tettelin H."/>
            <person name="Glass J.I."/>
            <person name="Rusch D."/>
            <person name="Podicherti R."/>
            <person name="Tsui H.-C.T."/>
            <person name="Winkler M.E."/>
        </authorList>
    </citation>
    <scope>NUCLEOTIDE SEQUENCE</scope>
</reference>
<keyword evidence="6 7" id="KW-0472">Membrane</keyword>
<dbReference type="GO" id="GO:0008495">
    <property type="term" value="F:protoheme IX farnesyltransferase activity"/>
    <property type="evidence" value="ECO:0007669"/>
    <property type="project" value="InterPro"/>
</dbReference>
<evidence type="ECO:0000256" key="6">
    <source>
        <dbReference type="ARBA" id="ARBA00023136"/>
    </source>
</evidence>
<organism evidence="8">
    <name type="scientific">marine metagenome</name>
    <dbReference type="NCBI Taxonomy" id="408172"/>
    <lineage>
        <taxon>unclassified sequences</taxon>
        <taxon>metagenomes</taxon>
        <taxon>ecological metagenomes</taxon>
    </lineage>
</organism>
<feature type="transmembrane region" description="Helical" evidence="7">
    <location>
        <begin position="12"/>
        <end position="29"/>
    </location>
</feature>
<feature type="transmembrane region" description="Helical" evidence="7">
    <location>
        <begin position="80"/>
        <end position="101"/>
    </location>
</feature>
<protein>
    <recommendedName>
        <fullName evidence="9">Heme O synthase</fullName>
    </recommendedName>
</protein>
<keyword evidence="2" id="KW-0808">Transferase</keyword>
<dbReference type="CDD" id="cd13957">
    <property type="entry name" value="PT_UbiA_Cox10"/>
    <property type="match status" value="1"/>
</dbReference>
<comment type="subcellular location">
    <subcellularLocation>
        <location evidence="1">Membrane</location>
        <topology evidence="1">Multi-pass membrane protein</topology>
    </subcellularLocation>
</comment>
<name>A0A381Z747_9ZZZZ</name>
<keyword evidence="3 7" id="KW-0812">Transmembrane</keyword>
<accession>A0A381Z747</accession>
<dbReference type="Gene3D" id="1.10.357.140">
    <property type="entry name" value="UbiA prenyltransferase"/>
    <property type="match status" value="1"/>
</dbReference>
<dbReference type="AlphaFoldDB" id="A0A381Z747"/>
<evidence type="ECO:0000256" key="4">
    <source>
        <dbReference type="ARBA" id="ARBA00022989"/>
    </source>
</evidence>
<dbReference type="Pfam" id="PF01040">
    <property type="entry name" value="UbiA"/>
    <property type="match status" value="1"/>
</dbReference>
<sequence>MPADYLELTKPRLTSLVIATAMVGFLLGSPSEIDWVTGAFMIIGMIAIVGGGNALNQYWESDVDALMDRTRNRPLPTGRLTSTQAMIFGMVLSLVGLVLLVFAVAPISGALAFGGWTTYVLVYTPLKQRTAASTLIGAVPGAVPPLVGWAAARGTLEPAIWSVFAIIFVWQIPHFFAISRHYRDDYKRGGFPMIGVYDTDGAVTGQLTVAYSLLLVPVAVLPAILGLAGASYFYGSLALGTGFLAVTVWSLRTLGAGHERWVFLGSLVYLTVLMAMLVIDRLPKV</sequence>
<dbReference type="GO" id="GO:0006784">
    <property type="term" value="P:heme A biosynthetic process"/>
    <property type="evidence" value="ECO:0007669"/>
    <property type="project" value="TreeGrafter"/>
</dbReference>
<feature type="transmembrane region" description="Helical" evidence="7">
    <location>
        <begin position="261"/>
        <end position="279"/>
    </location>
</feature>
<evidence type="ECO:0008006" key="9">
    <source>
        <dbReference type="Google" id="ProtNLM"/>
    </source>
</evidence>
<dbReference type="NCBIfam" id="TIGR01473">
    <property type="entry name" value="cyoE_ctaB"/>
    <property type="match status" value="1"/>
</dbReference>
<dbReference type="GO" id="GO:0005739">
    <property type="term" value="C:mitochondrion"/>
    <property type="evidence" value="ECO:0007669"/>
    <property type="project" value="TreeGrafter"/>
</dbReference>
<dbReference type="InterPro" id="IPR006369">
    <property type="entry name" value="Protohaem_IX_farnesylTrfase"/>
</dbReference>